<dbReference type="RefSeq" id="WP_382185379.1">
    <property type="nucleotide sequence ID" value="NZ_JBHSZI010000001.1"/>
</dbReference>
<feature type="transmembrane region" description="Helical" evidence="1">
    <location>
        <begin position="126"/>
        <end position="151"/>
    </location>
</feature>
<protein>
    <submittedName>
        <fullName evidence="2">Cytochrome c biogenesis protein CcdA</fullName>
    </submittedName>
</protein>
<keyword evidence="1" id="KW-0472">Membrane</keyword>
<feature type="transmembrane region" description="Helical" evidence="1">
    <location>
        <begin position="172"/>
        <end position="193"/>
    </location>
</feature>
<accession>A0ABD5W4G7</accession>
<comment type="caution">
    <text evidence="2">The sequence shown here is derived from an EMBL/GenBank/DDBJ whole genome shotgun (WGS) entry which is preliminary data.</text>
</comment>
<name>A0ABD5W4G7_9EURY</name>
<sequence>MPGYVGYYVANVDAESTPIAGALARGTTASLGALGTFAVLSVAALAAGEVLERFLPVFEYLVGALLVVFGVLVVYKEAFSMTVTLPERQESLLGFGVFGAMYALAATACVLPLFLSVSLVAVDFSVVGTVLVLGAHAASFAALMIATTVMTALGQERLLSQFSGHAGALSKVAGIILVCAGLLQVAIVAGVAVPF</sequence>
<dbReference type="EMBL" id="JBHSZI010000001">
    <property type="protein sequence ID" value="MFC7058455.1"/>
    <property type="molecule type" value="Genomic_DNA"/>
</dbReference>
<dbReference type="AlphaFoldDB" id="A0ABD5W4G7"/>
<feature type="transmembrane region" description="Helical" evidence="1">
    <location>
        <begin position="31"/>
        <end position="51"/>
    </location>
</feature>
<keyword evidence="1" id="KW-0812">Transmembrane</keyword>
<feature type="transmembrane region" description="Helical" evidence="1">
    <location>
        <begin position="57"/>
        <end position="75"/>
    </location>
</feature>
<gene>
    <name evidence="2" type="ORF">ACFQQG_10025</name>
</gene>
<evidence type="ECO:0000313" key="2">
    <source>
        <dbReference type="EMBL" id="MFC7058455.1"/>
    </source>
</evidence>
<organism evidence="2 3">
    <name type="scientific">Halovenus salina</name>
    <dbReference type="NCBI Taxonomy" id="1510225"/>
    <lineage>
        <taxon>Archaea</taxon>
        <taxon>Methanobacteriati</taxon>
        <taxon>Methanobacteriota</taxon>
        <taxon>Stenosarchaea group</taxon>
        <taxon>Halobacteria</taxon>
        <taxon>Halobacteriales</taxon>
        <taxon>Haloarculaceae</taxon>
        <taxon>Halovenus</taxon>
    </lineage>
</organism>
<reference evidence="2 3" key="1">
    <citation type="journal article" date="2019" name="Int. J. Syst. Evol. Microbiol.">
        <title>The Global Catalogue of Microorganisms (GCM) 10K type strain sequencing project: providing services to taxonomists for standard genome sequencing and annotation.</title>
        <authorList>
            <consortium name="The Broad Institute Genomics Platform"/>
            <consortium name="The Broad Institute Genome Sequencing Center for Infectious Disease"/>
            <person name="Wu L."/>
            <person name="Ma J."/>
        </authorList>
    </citation>
    <scope>NUCLEOTIDE SEQUENCE [LARGE SCALE GENOMIC DNA]</scope>
    <source>
        <strain evidence="2 3">JCM 30072</strain>
    </source>
</reference>
<dbReference type="Proteomes" id="UP001596445">
    <property type="component" value="Unassembled WGS sequence"/>
</dbReference>
<evidence type="ECO:0000313" key="3">
    <source>
        <dbReference type="Proteomes" id="UP001596445"/>
    </source>
</evidence>
<proteinExistence type="predicted"/>
<evidence type="ECO:0000256" key="1">
    <source>
        <dbReference type="SAM" id="Phobius"/>
    </source>
</evidence>
<keyword evidence="3" id="KW-1185">Reference proteome</keyword>
<feature type="transmembrane region" description="Helical" evidence="1">
    <location>
        <begin position="95"/>
        <end position="120"/>
    </location>
</feature>
<keyword evidence="1" id="KW-1133">Transmembrane helix</keyword>